<organism evidence="1 2">
    <name type="scientific">Leptolyngbya subtilissima DQ-A4</name>
    <dbReference type="NCBI Taxonomy" id="2933933"/>
    <lineage>
        <taxon>Bacteria</taxon>
        <taxon>Bacillati</taxon>
        <taxon>Cyanobacteriota</taxon>
        <taxon>Cyanophyceae</taxon>
        <taxon>Leptolyngbyales</taxon>
        <taxon>Leptolyngbyaceae</taxon>
        <taxon>Leptolyngbya group</taxon>
        <taxon>Leptolyngbya</taxon>
    </lineage>
</organism>
<gene>
    <name evidence="1" type="ORF">NC992_15680</name>
</gene>
<proteinExistence type="predicted"/>
<sequence>MTPAYFTRLSERVQEQAEASITDLVLIAIEDDDSVTNADVVSSEQGNIKRLLADSVLAEVAATISTGPNGSVR</sequence>
<evidence type="ECO:0000313" key="1">
    <source>
        <dbReference type="EMBL" id="MEP0948324.1"/>
    </source>
</evidence>
<protein>
    <submittedName>
        <fullName evidence="1">Uncharacterized protein</fullName>
    </submittedName>
</protein>
<reference evidence="1 2" key="1">
    <citation type="submission" date="2022-04" db="EMBL/GenBank/DDBJ databases">
        <title>Positive selection, recombination, and allopatry shape intraspecific diversity of widespread and dominant cyanobacteria.</title>
        <authorList>
            <person name="Wei J."/>
            <person name="Shu W."/>
            <person name="Hu C."/>
        </authorList>
    </citation>
    <scope>NUCLEOTIDE SEQUENCE [LARGE SCALE GENOMIC DNA]</scope>
    <source>
        <strain evidence="1 2">DQ-A4</strain>
    </source>
</reference>
<dbReference type="Proteomes" id="UP001482513">
    <property type="component" value="Unassembled WGS sequence"/>
</dbReference>
<dbReference type="RefSeq" id="WP_190703706.1">
    <property type="nucleotide sequence ID" value="NZ_JAMPKX010000007.1"/>
</dbReference>
<dbReference type="EMBL" id="JAMPKX010000007">
    <property type="protein sequence ID" value="MEP0948324.1"/>
    <property type="molecule type" value="Genomic_DNA"/>
</dbReference>
<evidence type="ECO:0000313" key="2">
    <source>
        <dbReference type="Proteomes" id="UP001482513"/>
    </source>
</evidence>
<accession>A0ABV0K6B8</accession>
<keyword evidence="2" id="KW-1185">Reference proteome</keyword>
<name>A0ABV0K6B8_9CYAN</name>
<comment type="caution">
    <text evidence="1">The sequence shown here is derived from an EMBL/GenBank/DDBJ whole genome shotgun (WGS) entry which is preliminary data.</text>
</comment>